<dbReference type="EMBL" id="UYYG01001197">
    <property type="protein sequence ID" value="VDN59981.1"/>
    <property type="molecule type" value="Genomic_DNA"/>
</dbReference>
<name>A0A0N4UI96_DRAME</name>
<evidence type="ECO:0000256" key="3">
    <source>
        <dbReference type="ARBA" id="ARBA00023242"/>
    </source>
</evidence>
<dbReference type="CDD" id="cd08028">
    <property type="entry name" value="LARP_3"/>
    <property type="match status" value="1"/>
</dbReference>
<dbReference type="SMART" id="SM00360">
    <property type="entry name" value="RRM"/>
    <property type="match status" value="2"/>
</dbReference>
<dbReference type="STRING" id="318479.A0A0N4UI96"/>
<keyword evidence="3" id="KW-0539">Nucleus</keyword>
<evidence type="ECO:0000313" key="10">
    <source>
        <dbReference type="EMBL" id="VDN59981.1"/>
    </source>
</evidence>
<dbReference type="PROSITE" id="PS50961">
    <property type="entry name" value="HTH_LA"/>
    <property type="match status" value="1"/>
</dbReference>
<keyword evidence="5" id="KW-0175">Coiled coil</keyword>
<dbReference type="AlphaFoldDB" id="A0A0N4UI96"/>
<dbReference type="InterPro" id="IPR036390">
    <property type="entry name" value="WH_DNA-bd_sf"/>
</dbReference>
<keyword evidence="2 4" id="KW-0694">RNA-binding</keyword>
<feature type="region of interest" description="Disordered" evidence="6">
    <location>
        <begin position="344"/>
        <end position="390"/>
    </location>
</feature>
<keyword evidence="12" id="KW-1185">Reference proteome</keyword>
<dbReference type="InterPro" id="IPR036388">
    <property type="entry name" value="WH-like_DNA-bd_sf"/>
</dbReference>
<dbReference type="Proteomes" id="UP000274756">
    <property type="component" value="Unassembled WGS sequence"/>
</dbReference>
<dbReference type="Pfam" id="PF08777">
    <property type="entry name" value="RRM_3"/>
    <property type="match status" value="1"/>
</dbReference>
<protein>
    <submittedName>
        <fullName evidence="13">Lupus La protein</fullName>
    </submittedName>
</protein>
<dbReference type="InterPro" id="IPR002344">
    <property type="entry name" value="Lupus_La"/>
</dbReference>
<dbReference type="GO" id="GO:0045727">
    <property type="term" value="P:positive regulation of translation"/>
    <property type="evidence" value="ECO:0007669"/>
    <property type="project" value="TreeGrafter"/>
</dbReference>
<feature type="coiled-coil region" evidence="5">
    <location>
        <begin position="208"/>
        <end position="241"/>
    </location>
</feature>
<evidence type="ECO:0000259" key="9">
    <source>
        <dbReference type="PROSITE" id="PS51939"/>
    </source>
</evidence>
<feature type="domain" description="HTH La-type RNA-binding" evidence="8">
    <location>
        <begin position="23"/>
        <end position="113"/>
    </location>
</feature>
<reference evidence="13" key="1">
    <citation type="submission" date="2017-02" db="UniProtKB">
        <authorList>
            <consortium name="WormBaseParasite"/>
        </authorList>
    </citation>
    <scope>IDENTIFICATION</scope>
</reference>
<evidence type="ECO:0000259" key="8">
    <source>
        <dbReference type="PROSITE" id="PS50961"/>
    </source>
</evidence>
<evidence type="ECO:0000256" key="5">
    <source>
        <dbReference type="SAM" id="Coils"/>
    </source>
</evidence>
<organism evidence="11 13">
    <name type="scientific">Dracunculus medinensis</name>
    <name type="common">Guinea worm</name>
    <dbReference type="NCBI Taxonomy" id="318479"/>
    <lineage>
        <taxon>Eukaryota</taxon>
        <taxon>Metazoa</taxon>
        <taxon>Ecdysozoa</taxon>
        <taxon>Nematoda</taxon>
        <taxon>Chromadorea</taxon>
        <taxon>Rhabditida</taxon>
        <taxon>Spirurina</taxon>
        <taxon>Dracunculoidea</taxon>
        <taxon>Dracunculidae</taxon>
        <taxon>Dracunculus</taxon>
    </lineage>
</organism>
<evidence type="ECO:0000256" key="1">
    <source>
        <dbReference type="ARBA" id="ARBA00004123"/>
    </source>
</evidence>
<dbReference type="GO" id="GO:0005829">
    <property type="term" value="C:cytosol"/>
    <property type="evidence" value="ECO:0007669"/>
    <property type="project" value="TreeGrafter"/>
</dbReference>
<dbReference type="GO" id="GO:0003729">
    <property type="term" value="F:mRNA binding"/>
    <property type="evidence" value="ECO:0007669"/>
    <property type="project" value="TreeGrafter"/>
</dbReference>
<dbReference type="OrthoDB" id="439993at2759"/>
<dbReference type="Gene3D" id="1.10.10.10">
    <property type="entry name" value="Winged helix-like DNA-binding domain superfamily/Winged helix DNA-binding domain"/>
    <property type="match status" value="1"/>
</dbReference>
<dbReference type="InterPro" id="IPR045180">
    <property type="entry name" value="La_dom_prot"/>
</dbReference>
<dbReference type="Gene3D" id="3.30.70.330">
    <property type="match status" value="2"/>
</dbReference>
<evidence type="ECO:0000256" key="6">
    <source>
        <dbReference type="SAM" id="MobiDB-lite"/>
    </source>
</evidence>
<feature type="compositionally biased region" description="Basic and acidic residues" evidence="6">
    <location>
        <begin position="381"/>
        <end position="390"/>
    </location>
</feature>
<dbReference type="Proteomes" id="UP000038040">
    <property type="component" value="Unplaced"/>
</dbReference>
<dbReference type="CDD" id="cd12291">
    <property type="entry name" value="RRM1_La"/>
    <property type="match status" value="1"/>
</dbReference>
<feature type="domain" description="XRRM" evidence="9">
    <location>
        <begin position="242"/>
        <end position="367"/>
    </location>
</feature>
<dbReference type="InterPro" id="IPR006630">
    <property type="entry name" value="La_HTH"/>
</dbReference>
<sequence length="390" mass="44686">MYIGMSADCKSEEIKSGVNEISSRECSDVEQKIITQIEYYFGDINLPRDKFLQLELKKDDGWIPLSTMLQFKRLSLLTDDVKLIASSLRRSKLMEVSDDGSKIRRNPGIEVPEISLEYWQSVKIRTAYVKGFSESTTLDELLRFFNQFGEVANVVMRREKNETHTFKGSVFCTFGDVETAKAFISNDVKEYNGSPLLKMMQNDFWAMKQREQKEKREADRKAKLAKKLKDAEEQKREASIAHFVKGLVLSLSNLPKDTNIQKLKEFLKNFGDVGYVVYSQGDDQAQIRFSGNEFAAKKAWEAAIAASADGKVMMNDNEIHATVLDGVEEEKYWDDFNQKKAEKFIRSQKRGRGKPQNGRSSRKRAANNVEGEPANKQKRIVFKDDDVDKD</sequence>
<evidence type="ECO:0000256" key="2">
    <source>
        <dbReference type="ARBA" id="ARBA00022884"/>
    </source>
</evidence>
<dbReference type="GO" id="GO:0010494">
    <property type="term" value="C:cytoplasmic stress granule"/>
    <property type="evidence" value="ECO:0007669"/>
    <property type="project" value="TreeGrafter"/>
</dbReference>
<feature type="domain" description="RRM" evidence="7">
    <location>
        <begin position="125"/>
        <end position="196"/>
    </location>
</feature>
<dbReference type="SMART" id="SM00715">
    <property type="entry name" value="LA"/>
    <property type="match status" value="1"/>
</dbReference>
<dbReference type="PANTHER" id="PTHR22792:SF166">
    <property type="entry name" value="LUPUS LA PROTEIN HOMOLOG"/>
    <property type="match status" value="1"/>
</dbReference>
<dbReference type="PROSITE" id="PS50102">
    <property type="entry name" value="RRM"/>
    <property type="match status" value="1"/>
</dbReference>
<dbReference type="InterPro" id="IPR000504">
    <property type="entry name" value="RRM_dom"/>
</dbReference>
<dbReference type="SUPFAM" id="SSF54928">
    <property type="entry name" value="RNA-binding domain, RBD"/>
    <property type="match status" value="1"/>
</dbReference>
<dbReference type="GO" id="GO:0005634">
    <property type="term" value="C:nucleus"/>
    <property type="evidence" value="ECO:0007669"/>
    <property type="project" value="UniProtKB-SubCell"/>
</dbReference>
<gene>
    <name evidence="10" type="ORF">DME_LOCUS9954</name>
</gene>
<evidence type="ECO:0000313" key="13">
    <source>
        <dbReference type="WBParaSite" id="DME_0000731801-mRNA-1"/>
    </source>
</evidence>
<evidence type="ECO:0000256" key="4">
    <source>
        <dbReference type="PROSITE-ProRule" id="PRU00332"/>
    </source>
</evidence>
<dbReference type="PRINTS" id="PR00302">
    <property type="entry name" value="LUPUSLA"/>
</dbReference>
<dbReference type="InterPro" id="IPR012677">
    <property type="entry name" value="Nucleotide-bd_a/b_plait_sf"/>
</dbReference>
<proteinExistence type="predicted"/>
<dbReference type="Pfam" id="PF00076">
    <property type="entry name" value="RRM_1"/>
    <property type="match status" value="1"/>
</dbReference>
<evidence type="ECO:0000313" key="12">
    <source>
        <dbReference type="Proteomes" id="UP000274756"/>
    </source>
</evidence>
<dbReference type="PROSITE" id="PS51939">
    <property type="entry name" value="XRRM"/>
    <property type="match status" value="1"/>
</dbReference>
<dbReference type="PANTHER" id="PTHR22792">
    <property type="entry name" value="LUPUS LA PROTEIN-RELATED"/>
    <property type="match status" value="1"/>
</dbReference>
<dbReference type="Pfam" id="PF05383">
    <property type="entry name" value="La"/>
    <property type="match status" value="1"/>
</dbReference>
<dbReference type="GO" id="GO:0008033">
    <property type="term" value="P:tRNA processing"/>
    <property type="evidence" value="ECO:0007669"/>
    <property type="project" value="TreeGrafter"/>
</dbReference>
<dbReference type="InterPro" id="IPR035979">
    <property type="entry name" value="RBD_domain_sf"/>
</dbReference>
<evidence type="ECO:0000313" key="11">
    <source>
        <dbReference type="Proteomes" id="UP000038040"/>
    </source>
</evidence>
<dbReference type="GO" id="GO:1990904">
    <property type="term" value="C:ribonucleoprotein complex"/>
    <property type="evidence" value="ECO:0007669"/>
    <property type="project" value="UniProtKB-UniRule"/>
</dbReference>
<evidence type="ECO:0000259" key="7">
    <source>
        <dbReference type="PROSITE" id="PS50102"/>
    </source>
</evidence>
<reference evidence="10 12" key="2">
    <citation type="submission" date="2018-11" db="EMBL/GenBank/DDBJ databases">
        <authorList>
            <consortium name="Pathogen Informatics"/>
        </authorList>
    </citation>
    <scope>NUCLEOTIDE SEQUENCE [LARGE SCALE GENOMIC DNA]</scope>
</reference>
<accession>A0A0N4UI96</accession>
<comment type="subcellular location">
    <subcellularLocation>
        <location evidence="1">Nucleus</location>
    </subcellularLocation>
</comment>
<dbReference type="SUPFAM" id="SSF46785">
    <property type="entry name" value="Winged helix' DNA-binding domain"/>
    <property type="match status" value="1"/>
</dbReference>
<dbReference type="InterPro" id="IPR014886">
    <property type="entry name" value="La_xRRM"/>
</dbReference>
<dbReference type="WBParaSite" id="DME_0000731801-mRNA-1">
    <property type="protein sequence ID" value="DME_0000731801-mRNA-1"/>
    <property type="gene ID" value="DME_0000731801"/>
</dbReference>